<feature type="region of interest" description="Disordered" evidence="1">
    <location>
        <begin position="145"/>
        <end position="164"/>
    </location>
</feature>
<accession>A0A0C9LZ53</accession>
<feature type="region of interest" description="Disordered" evidence="1">
    <location>
        <begin position="1"/>
        <end position="45"/>
    </location>
</feature>
<reference evidence="2" key="1">
    <citation type="submission" date="2014-09" db="EMBL/GenBank/DDBJ databases">
        <title>Draft genome sequence of an oleaginous Mucoromycotina fungus Mucor ambiguus NBRC6742.</title>
        <authorList>
            <person name="Takeda I."/>
            <person name="Yamane N."/>
            <person name="Morita T."/>
            <person name="Tamano K."/>
            <person name="Machida M."/>
            <person name="Baker S."/>
            <person name="Koike H."/>
        </authorList>
    </citation>
    <scope>NUCLEOTIDE SEQUENCE</scope>
    <source>
        <strain evidence="2">NBRC 6742</strain>
    </source>
</reference>
<keyword evidence="3" id="KW-1185">Reference proteome</keyword>
<evidence type="ECO:0000313" key="3">
    <source>
        <dbReference type="Proteomes" id="UP000053815"/>
    </source>
</evidence>
<dbReference type="STRING" id="91626.A0A0C9LZ53"/>
<proteinExistence type="predicted"/>
<gene>
    <name evidence="2" type="ORF">MAM1_0777c11229</name>
</gene>
<dbReference type="OrthoDB" id="2240650at2759"/>
<evidence type="ECO:0000313" key="2">
    <source>
        <dbReference type="EMBL" id="GAN11650.1"/>
    </source>
</evidence>
<organism evidence="2">
    <name type="scientific">Mucor ambiguus</name>
    <dbReference type="NCBI Taxonomy" id="91626"/>
    <lineage>
        <taxon>Eukaryota</taxon>
        <taxon>Fungi</taxon>
        <taxon>Fungi incertae sedis</taxon>
        <taxon>Mucoromycota</taxon>
        <taxon>Mucoromycotina</taxon>
        <taxon>Mucoromycetes</taxon>
        <taxon>Mucorales</taxon>
        <taxon>Mucorineae</taxon>
        <taxon>Mucoraceae</taxon>
        <taxon>Mucor</taxon>
    </lineage>
</organism>
<evidence type="ECO:0000256" key="1">
    <source>
        <dbReference type="SAM" id="MobiDB-lite"/>
    </source>
</evidence>
<feature type="compositionally biased region" description="Basic and acidic residues" evidence="1">
    <location>
        <begin position="28"/>
        <end position="42"/>
    </location>
</feature>
<dbReference type="AlphaFoldDB" id="A0A0C9LZ53"/>
<dbReference type="EMBL" id="DF837066">
    <property type="protein sequence ID" value="GAN11650.1"/>
    <property type="molecule type" value="Genomic_DNA"/>
</dbReference>
<dbReference type="Proteomes" id="UP000053815">
    <property type="component" value="Unassembled WGS sequence"/>
</dbReference>
<sequence length="219" mass="25043">MTGKRGQASTASKRQLRSKDNIVNTKTAKKDQQSPKESDTAHNRKIKTAIIRNLNEKRPRAFALEHDYYDRRRCHARYKAIITNMAEAEQSRLLQEFESWCLTLNCKEFWKERKRKYALATAASNCSEAVDNLLVSDSQGLLESQNQTSAVELPTPHPAQETTASQLTATTTTAYLDPEHNNTLQESENEEKHWIVDGNDITSLFLKYRYQADIIFFGG</sequence>
<protein>
    <submittedName>
        <fullName evidence="2">Uncharacterized protein</fullName>
    </submittedName>
</protein>
<name>A0A0C9LZ53_9FUNG</name>